<dbReference type="CDD" id="cd21117">
    <property type="entry name" value="Twitch_MoaA"/>
    <property type="match status" value="1"/>
</dbReference>
<dbReference type="EMBL" id="PYLP01000004">
    <property type="protein sequence ID" value="PST41074.1"/>
    <property type="molecule type" value="Genomic_DNA"/>
</dbReference>
<evidence type="ECO:0000256" key="6">
    <source>
        <dbReference type="ARBA" id="ARBA00023014"/>
    </source>
</evidence>
<evidence type="ECO:0000256" key="8">
    <source>
        <dbReference type="ARBA" id="ARBA00023150"/>
    </source>
</evidence>
<evidence type="ECO:0000313" key="12">
    <source>
        <dbReference type="Proteomes" id="UP000241201"/>
    </source>
</evidence>
<dbReference type="PANTHER" id="PTHR22960:SF0">
    <property type="entry name" value="MOLYBDENUM COFACTOR BIOSYNTHESIS PROTEIN 1"/>
    <property type="match status" value="1"/>
</dbReference>
<dbReference type="InterPro" id="IPR006638">
    <property type="entry name" value="Elp3/MiaA/NifB-like_rSAM"/>
</dbReference>
<keyword evidence="6" id="KW-0411">Iron-sulfur</keyword>
<dbReference type="AlphaFoldDB" id="A0A2T3G0I5"/>
<evidence type="ECO:0000256" key="3">
    <source>
        <dbReference type="ARBA" id="ARBA00022723"/>
    </source>
</evidence>
<organism evidence="11 12">
    <name type="scientific">Faecalibacillus faecis</name>
    <dbReference type="NCBI Taxonomy" id="1982628"/>
    <lineage>
        <taxon>Bacteria</taxon>
        <taxon>Bacillati</taxon>
        <taxon>Bacillota</taxon>
        <taxon>Erysipelotrichia</taxon>
        <taxon>Erysipelotrichales</taxon>
        <taxon>Coprobacillaceae</taxon>
        <taxon>Faecalibacillus</taxon>
    </lineage>
</organism>
<dbReference type="InterPro" id="IPR050105">
    <property type="entry name" value="MoCo_biosynth_MoaA/MoaC"/>
</dbReference>
<dbReference type="CDD" id="cd01335">
    <property type="entry name" value="Radical_SAM"/>
    <property type="match status" value="1"/>
</dbReference>
<keyword evidence="1" id="KW-0004">4Fe-4S</keyword>
<dbReference type="GO" id="GO:0061799">
    <property type="term" value="F:cyclic pyranopterin monophosphate synthase activity"/>
    <property type="evidence" value="ECO:0007669"/>
    <property type="project" value="TreeGrafter"/>
</dbReference>
<dbReference type="SFLD" id="SFLDG01386">
    <property type="entry name" value="main_SPASM_domain-containing"/>
    <property type="match status" value="1"/>
</dbReference>
<dbReference type="GO" id="GO:0061798">
    <property type="term" value="F:GTP 3',8'-cyclase activity"/>
    <property type="evidence" value="ECO:0007669"/>
    <property type="project" value="TreeGrafter"/>
</dbReference>
<keyword evidence="3" id="KW-0479">Metal-binding</keyword>
<dbReference type="InterPro" id="IPR010505">
    <property type="entry name" value="MoaA_twitch"/>
</dbReference>
<dbReference type="GO" id="GO:0005525">
    <property type="term" value="F:GTP binding"/>
    <property type="evidence" value="ECO:0007669"/>
    <property type="project" value="UniProtKB-KW"/>
</dbReference>
<evidence type="ECO:0000256" key="2">
    <source>
        <dbReference type="ARBA" id="ARBA00022691"/>
    </source>
</evidence>
<evidence type="ECO:0000256" key="7">
    <source>
        <dbReference type="ARBA" id="ARBA00023134"/>
    </source>
</evidence>
<dbReference type="SFLD" id="SFLDS00029">
    <property type="entry name" value="Radical_SAM"/>
    <property type="match status" value="1"/>
</dbReference>
<dbReference type="SMART" id="SM00729">
    <property type="entry name" value="Elp3"/>
    <property type="match status" value="1"/>
</dbReference>
<dbReference type="GO" id="GO:0051539">
    <property type="term" value="F:4 iron, 4 sulfur cluster binding"/>
    <property type="evidence" value="ECO:0007669"/>
    <property type="project" value="UniProtKB-KW"/>
</dbReference>
<dbReference type="GO" id="GO:0046872">
    <property type="term" value="F:metal ion binding"/>
    <property type="evidence" value="ECO:0007669"/>
    <property type="project" value="UniProtKB-KW"/>
</dbReference>
<gene>
    <name evidence="11" type="ORF">C7U55_05380</name>
</gene>
<keyword evidence="9" id="KW-0456">Lyase</keyword>
<proteinExistence type="predicted"/>
<feature type="domain" description="Radical SAM core" evidence="10">
    <location>
        <begin position="4"/>
        <end position="220"/>
    </location>
</feature>
<dbReference type="PROSITE" id="PS51918">
    <property type="entry name" value="RADICAL_SAM"/>
    <property type="match status" value="1"/>
</dbReference>
<evidence type="ECO:0000256" key="9">
    <source>
        <dbReference type="ARBA" id="ARBA00023239"/>
    </source>
</evidence>
<keyword evidence="7" id="KW-0342">GTP-binding</keyword>
<dbReference type="InterPro" id="IPR013785">
    <property type="entry name" value="Aldolase_TIM"/>
</dbReference>
<dbReference type="InterPro" id="IPR007197">
    <property type="entry name" value="rSAM"/>
</dbReference>
<comment type="caution">
    <text evidence="11">The sequence shown here is derived from an EMBL/GenBank/DDBJ whole genome shotgun (WGS) entry which is preliminary data.</text>
</comment>
<dbReference type="InterPro" id="IPR058240">
    <property type="entry name" value="rSAM_sf"/>
</dbReference>
<evidence type="ECO:0000313" key="11">
    <source>
        <dbReference type="EMBL" id="PST41074.1"/>
    </source>
</evidence>
<evidence type="ECO:0000259" key="10">
    <source>
        <dbReference type="PROSITE" id="PS51918"/>
    </source>
</evidence>
<dbReference type="SFLD" id="SFLDG01067">
    <property type="entry name" value="SPASM/twitch_domain_containing"/>
    <property type="match status" value="1"/>
</dbReference>
<keyword evidence="12" id="KW-1185">Reference proteome</keyword>
<dbReference type="GeneID" id="77470524"/>
<dbReference type="InterPro" id="IPR040064">
    <property type="entry name" value="MoaA-like"/>
</dbReference>
<dbReference type="Proteomes" id="UP000241201">
    <property type="component" value="Unassembled WGS sequence"/>
</dbReference>
<sequence>MLDSYQRKIDYMRISITDCCHFQCAYCKSDHSRKLKHQDILSYEQLLLIVDQAIQLGINKFKITGGEPTIRKDYLFFIKELKKREVEVTLTTNGSLFTKKDLDCLKEIGIDGINFSIDTLDLREYFLLTRQDCLETVLDNLFYAYQLKIPVKINCVLDDTFHLKRLNDLLELIKDKKIAVRFIELMPLNREQRNQKIRDVIKYLKEYPIQECLDKLGNGPAHYYTIEGYAGYIGFIEALHYKFCHQCNRLRLTSTGKIKPCLFYEEMYDLKPYLNNEKQLRLHLEKAIELKPKEHHFEEDISYTRMNEIGG</sequence>
<evidence type="ECO:0000256" key="1">
    <source>
        <dbReference type="ARBA" id="ARBA00022485"/>
    </source>
</evidence>
<keyword evidence="2" id="KW-0949">S-adenosyl-L-methionine</keyword>
<dbReference type="SUPFAM" id="SSF102114">
    <property type="entry name" value="Radical SAM enzymes"/>
    <property type="match status" value="1"/>
</dbReference>
<dbReference type="Pfam" id="PF06463">
    <property type="entry name" value="Mob_synth_C"/>
    <property type="match status" value="1"/>
</dbReference>
<name>A0A2T3G0I5_9FIRM</name>
<dbReference type="SFLD" id="SFLDG01383">
    <property type="entry name" value="cyclic_pyranopterin_phosphate"/>
    <property type="match status" value="1"/>
</dbReference>
<dbReference type="Pfam" id="PF04055">
    <property type="entry name" value="Radical_SAM"/>
    <property type="match status" value="1"/>
</dbReference>
<reference evidence="12" key="1">
    <citation type="submission" date="2018-03" db="EMBL/GenBank/DDBJ databases">
        <title>Lachnoclostridium SNUG30370 gen.nov., sp.nov., isolated from human faeces.</title>
        <authorList>
            <person name="Seo B."/>
            <person name="Jeon K."/>
            <person name="Ko G."/>
        </authorList>
    </citation>
    <scope>NUCLEOTIDE SEQUENCE [LARGE SCALE GENOMIC DNA]</scope>
    <source>
        <strain evidence="12">SNUG30370</strain>
    </source>
</reference>
<dbReference type="PANTHER" id="PTHR22960">
    <property type="entry name" value="MOLYBDOPTERIN COFACTOR SYNTHESIS PROTEIN A"/>
    <property type="match status" value="1"/>
</dbReference>
<dbReference type="GO" id="GO:0006777">
    <property type="term" value="P:Mo-molybdopterin cofactor biosynthetic process"/>
    <property type="evidence" value="ECO:0007669"/>
    <property type="project" value="UniProtKB-KW"/>
</dbReference>
<evidence type="ECO:0000256" key="4">
    <source>
        <dbReference type="ARBA" id="ARBA00022741"/>
    </source>
</evidence>
<protein>
    <submittedName>
        <fullName evidence="11">Cyclic pyranopterin phosphate synthase MoaA</fullName>
    </submittedName>
</protein>
<evidence type="ECO:0000256" key="5">
    <source>
        <dbReference type="ARBA" id="ARBA00023004"/>
    </source>
</evidence>
<dbReference type="RefSeq" id="WP_106987684.1">
    <property type="nucleotide sequence ID" value="NZ_PYLP01000004.1"/>
</dbReference>
<keyword evidence="5" id="KW-0408">Iron</keyword>
<accession>A0A2T3G0I5</accession>
<dbReference type="Gene3D" id="3.20.20.70">
    <property type="entry name" value="Aldolase class I"/>
    <property type="match status" value="1"/>
</dbReference>
<keyword evidence="8" id="KW-0501">Molybdenum cofactor biosynthesis</keyword>
<keyword evidence="4" id="KW-0547">Nucleotide-binding</keyword>